<reference evidence="2 3" key="1">
    <citation type="journal article" date="2003" name="Nature">
        <title>The genome of a motile marine Synechococcus.</title>
        <authorList>
            <person name="Palenik B."/>
            <person name="Brahamsha B."/>
            <person name="Larimer F."/>
            <person name="Land M."/>
            <person name="Hauser L."/>
            <person name="Chain P."/>
            <person name="Lamerdin J."/>
            <person name="Regala W."/>
            <person name="Allen E.A."/>
            <person name="McCarren J."/>
            <person name="Paulsen I."/>
            <person name="Dufresne A."/>
            <person name="Partensky F."/>
            <person name="Webb E."/>
            <person name="Waterbury J."/>
        </authorList>
    </citation>
    <scope>NUCLEOTIDE SEQUENCE [LARGE SCALE GENOMIC DNA]</scope>
    <source>
        <strain evidence="2 3">WH8102</strain>
    </source>
</reference>
<proteinExistence type="predicted"/>
<accession>Q7U6D8</accession>
<evidence type="ECO:0000313" key="2">
    <source>
        <dbReference type="EMBL" id="CAE07915.1"/>
    </source>
</evidence>
<dbReference type="KEGG" id="syw:SYNW1400"/>
<evidence type="ECO:0000256" key="1">
    <source>
        <dbReference type="SAM" id="MobiDB-lite"/>
    </source>
</evidence>
<dbReference type="AlphaFoldDB" id="Q7U6D8"/>
<feature type="region of interest" description="Disordered" evidence="1">
    <location>
        <begin position="92"/>
        <end position="146"/>
    </location>
</feature>
<dbReference type="RefSeq" id="WP_011128264.1">
    <property type="nucleotide sequence ID" value="NC_005070.1"/>
</dbReference>
<dbReference type="Proteomes" id="UP000001422">
    <property type="component" value="Chromosome"/>
</dbReference>
<evidence type="ECO:0000313" key="3">
    <source>
        <dbReference type="Proteomes" id="UP000001422"/>
    </source>
</evidence>
<sequence length="146" mass="15582">MKGYIEKADALMEEWGCEYLVRQRNTLLVEGDGGLDGGDGLQGQNPPGRHRFLQKPRLSGVGEAASPIHGLGLSPCARTVLNLSLLNVDDSEQGNDWTEQANQPSSHKGSGEGVHGSAFAWGQAGGKASADANDDGQCKQFHRLKR</sequence>
<dbReference type="EMBL" id="BX569692">
    <property type="protein sequence ID" value="CAE07915.1"/>
    <property type="molecule type" value="Genomic_DNA"/>
</dbReference>
<organism evidence="2 3">
    <name type="scientific">Parasynechococcus marenigrum (strain WH8102)</name>
    <dbReference type="NCBI Taxonomy" id="84588"/>
    <lineage>
        <taxon>Bacteria</taxon>
        <taxon>Bacillati</taxon>
        <taxon>Cyanobacteriota</taxon>
        <taxon>Cyanophyceae</taxon>
        <taxon>Synechococcales</taxon>
        <taxon>Prochlorococcaceae</taxon>
        <taxon>Parasynechococcus</taxon>
        <taxon>Parasynechococcus marenigrum</taxon>
    </lineage>
</organism>
<name>Q7U6D8_PARMW</name>
<gene>
    <name evidence="2" type="ordered locus">SYNW1400</name>
</gene>
<keyword evidence="3" id="KW-1185">Reference proteome</keyword>
<feature type="compositionally biased region" description="Polar residues" evidence="1">
    <location>
        <begin position="94"/>
        <end position="108"/>
    </location>
</feature>
<protein>
    <submittedName>
        <fullName evidence="2">Uncharacterized protein</fullName>
    </submittedName>
</protein>
<dbReference type="HOGENOM" id="CLU_1776546_0_0_3"/>